<reference evidence="2 3" key="1">
    <citation type="submission" date="2015-09" db="EMBL/GenBank/DDBJ databases">
        <authorList>
            <consortium name="Pathogen Informatics"/>
        </authorList>
    </citation>
    <scope>NUCLEOTIDE SEQUENCE [LARGE SCALE GENOMIC DNA]</scope>
    <source>
        <strain evidence="2 3">2789STDY5834966</strain>
    </source>
</reference>
<dbReference type="RefSeq" id="WP_022169675.1">
    <property type="nucleotide sequence ID" value="NZ_CAKXER010000087.1"/>
</dbReference>
<dbReference type="EMBL" id="CYYC01000011">
    <property type="protein sequence ID" value="CUM93193.1"/>
    <property type="molecule type" value="Genomic_DNA"/>
</dbReference>
<evidence type="ECO:0000313" key="3">
    <source>
        <dbReference type="Proteomes" id="UP000095390"/>
    </source>
</evidence>
<feature type="domain" description="DUF4097" evidence="1">
    <location>
        <begin position="67"/>
        <end position="320"/>
    </location>
</feature>
<sequence>MRKIIKTLLGIGGAFCLIGALLFSIGFTSGGTKYVHDTNLNSMNAQEDNKESANRFTLKKTEIPDFTSLNINLEDSDLNIEESPNEKSYIEYAQATKDKKNPVSYSIENGTLTLKEAGNTGASYYINVDISFLQAALSSKNIEDYTKESSKYENYVTLYLPKDKLVSSAKIYLGYGDFYVKNATFDTTNIKLDDGDFDANTLTANSGKLTFSYGDCDLQKASLGNISLTSKDGDLTVNELTLSGKTKIALSYGDAEITLNDSTKKVSGFDLATHYGTITASGLNGNKTLDEDDDVNTFQSDSKDGKTKLSIDSKDGDITVK</sequence>
<gene>
    <name evidence="2" type="ORF">ERS852578_01153</name>
</gene>
<dbReference type="InterPro" id="IPR025164">
    <property type="entry name" value="Toastrack_DUF4097"/>
</dbReference>
<evidence type="ECO:0000313" key="2">
    <source>
        <dbReference type="EMBL" id="CUM93193.1"/>
    </source>
</evidence>
<dbReference type="Proteomes" id="UP000095390">
    <property type="component" value="Unassembled WGS sequence"/>
</dbReference>
<dbReference type="OrthoDB" id="1862342at2"/>
<organism evidence="2 3">
    <name type="scientific">Anaerobutyricum hallii</name>
    <dbReference type="NCBI Taxonomy" id="39488"/>
    <lineage>
        <taxon>Bacteria</taxon>
        <taxon>Bacillati</taxon>
        <taxon>Bacillota</taxon>
        <taxon>Clostridia</taxon>
        <taxon>Lachnospirales</taxon>
        <taxon>Lachnospiraceae</taxon>
        <taxon>Anaerobutyricum</taxon>
    </lineage>
</organism>
<accession>A0A173SS32</accession>
<name>A0A173SS32_9FIRM</name>
<dbReference type="AlphaFoldDB" id="A0A173SS32"/>
<protein>
    <recommendedName>
        <fullName evidence="1">DUF4097 domain-containing protein</fullName>
    </recommendedName>
</protein>
<dbReference type="Pfam" id="PF13349">
    <property type="entry name" value="DUF4097"/>
    <property type="match status" value="1"/>
</dbReference>
<evidence type="ECO:0000259" key="1">
    <source>
        <dbReference type="Pfam" id="PF13349"/>
    </source>
</evidence>
<proteinExistence type="predicted"/>